<dbReference type="AlphaFoldDB" id="A0A543DZE8"/>
<dbReference type="InterPro" id="IPR003594">
    <property type="entry name" value="HATPase_dom"/>
</dbReference>
<dbReference type="SUPFAM" id="SSF55874">
    <property type="entry name" value="ATPase domain of HSP90 chaperone/DNA topoisomerase II/histidine kinase"/>
    <property type="match status" value="1"/>
</dbReference>
<keyword evidence="10" id="KW-1133">Transmembrane helix</keyword>
<name>A0A543DZE8_9PSEU</name>
<feature type="region of interest" description="Disordered" evidence="9">
    <location>
        <begin position="708"/>
        <end position="745"/>
    </location>
</feature>
<evidence type="ECO:0000256" key="8">
    <source>
        <dbReference type="ARBA" id="ARBA00023012"/>
    </source>
</evidence>
<feature type="transmembrane region" description="Helical" evidence="10">
    <location>
        <begin position="346"/>
        <end position="366"/>
    </location>
</feature>
<dbReference type="GO" id="GO:0046983">
    <property type="term" value="F:protein dimerization activity"/>
    <property type="evidence" value="ECO:0007669"/>
    <property type="project" value="InterPro"/>
</dbReference>
<dbReference type="Pfam" id="PF07730">
    <property type="entry name" value="HisKA_3"/>
    <property type="match status" value="1"/>
</dbReference>
<feature type="transmembrane region" description="Helical" evidence="10">
    <location>
        <begin position="76"/>
        <end position="93"/>
    </location>
</feature>
<keyword evidence="10" id="KW-0472">Membrane</keyword>
<evidence type="ECO:0000256" key="6">
    <source>
        <dbReference type="ARBA" id="ARBA00022777"/>
    </source>
</evidence>
<evidence type="ECO:0000259" key="11">
    <source>
        <dbReference type="PROSITE" id="PS50109"/>
    </source>
</evidence>
<feature type="region of interest" description="Disordered" evidence="9">
    <location>
        <begin position="773"/>
        <end position="796"/>
    </location>
</feature>
<feature type="transmembrane region" description="Helical" evidence="10">
    <location>
        <begin position="138"/>
        <end position="158"/>
    </location>
</feature>
<feature type="transmembrane region" description="Helical" evidence="10">
    <location>
        <begin position="170"/>
        <end position="193"/>
    </location>
</feature>
<feature type="region of interest" description="Disordered" evidence="9">
    <location>
        <begin position="674"/>
        <end position="694"/>
    </location>
</feature>
<feature type="transmembrane region" description="Helical" evidence="10">
    <location>
        <begin position="199"/>
        <end position="218"/>
    </location>
</feature>
<sequence length="930" mass="96860">MNGGRREVLATAAYGVLLVACALLSVAWLAAGAVVAVAAQLPGAADALAVAGAAGDRWAQGVLAALPAGGPAGQAVLDYGFSAATLVIAAVLGTSQERSWSIRLLVLAMVGAAGAFNLQAHAASAVVETATGLPIGTLHQVLLHGVACAAYIVALLLFPPGRGAQPGGAARAVVVVAGTGTLLLVGVGTALLPHTTSCVLFFGILVPVAGLVVLPRRIRGAPTATARTQARLLFSVLAAAFAITAVLAVITLLLWSTGWRSVVLVDMTSHEGMPGHGEPTALLFWFSRLACIAVAVAVFVATRRGGLWTAERLFSRGLAVGLTSALVGGGYVVVRRTLDHVLEVGALTAAVVATAMAAPALLPVYVRAERLADRLLFGSRPTPYRVLAGITALSRVTATDAPDLTQVAEAVGRGLGAGTCRLTVTRPGLRDRSHTWTEGGEHGPGELVEVVVRHGGEAVGTLAVDHGAVAGLHHQRRHLLEDVADSLGVVLQASRSGIELERQLRAALAHAGEIAASRRAVVAEMDAERRRIERDLHDGAQHHLVSLRLTLGLVEHQVSTGQLDKARTRLEQLAGQIDVAESILAETAMGVSSPLLAERGLVRALEEELARGQPPIAVDADGVVPAGDGRFPHDVESAVYFCCLEAVGNARKHAPGASVVVRLRTEDGRLRFTVQDDGPGWDQAGTTGSPGRGLRNVTARISAVGGRVEVRSAPGRGTTLEGSLPLPEPDARPAPRPPASTGSPLLDQVRDAVREARELYPVGVQAGALRALAERLDDPRTGPRGPEPAERRACREDARAARAVLRALEELVRTDPPHAGAELLRYRLDRIRSGAHELAELDVLDALGAGELQLPDGERRAAERLLGVLGPETPTRLGLAPGSPAPDVRRAAAEQLARWQRHAVNPLAGSDARTAADVLVRTCERLLARP</sequence>
<evidence type="ECO:0000256" key="4">
    <source>
        <dbReference type="ARBA" id="ARBA00022679"/>
    </source>
</evidence>
<keyword evidence="13" id="KW-1185">Reference proteome</keyword>
<dbReference type="OrthoDB" id="3217947at2"/>
<gene>
    <name evidence="12" type="ORF">FB558_1479</name>
</gene>
<dbReference type="InterPro" id="IPR036890">
    <property type="entry name" value="HATPase_C_sf"/>
</dbReference>
<dbReference type="PROSITE" id="PS51257">
    <property type="entry name" value="PROKAR_LIPOPROTEIN"/>
    <property type="match status" value="1"/>
</dbReference>
<keyword evidence="6 12" id="KW-0418">Kinase</keyword>
<keyword evidence="8" id="KW-0902">Two-component regulatory system</keyword>
<dbReference type="Proteomes" id="UP000315677">
    <property type="component" value="Unassembled WGS sequence"/>
</dbReference>
<dbReference type="PANTHER" id="PTHR24421:SF10">
    <property type="entry name" value="NITRATE_NITRITE SENSOR PROTEIN NARQ"/>
    <property type="match status" value="1"/>
</dbReference>
<organism evidence="12 13">
    <name type="scientific">Pseudonocardia kunmingensis</name>
    <dbReference type="NCBI Taxonomy" id="630975"/>
    <lineage>
        <taxon>Bacteria</taxon>
        <taxon>Bacillati</taxon>
        <taxon>Actinomycetota</taxon>
        <taxon>Actinomycetes</taxon>
        <taxon>Pseudonocardiales</taxon>
        <taxon>Pseudonocardiaceae</taxon>
        <taxon>Pseudonocardia</taxon>
    </lineage>
</organism>
<dbReference type="InterPro" id="IPR050482">
    <property type="entry name" value="Sensor_HK_TwoCompSys"/>
</dbReference>
<dbReference type="SMART" id="SM00387">
    <property type="entry name" value="HATPase_c"/>
    <property type="match status" value="1"/>
</dbReference>
<evidence type="ECO:0000313" key="13">
    <source>
        <dbReference type="Proteomes" id="UP000315677"/>
    </source>
</evidence>
<keyword evidence="3" id="KW-0597">Phosphoprotein</keyword>
<evidence type="ECO:0000313" key="12">
    <source>
        <dbReference type="EMBL" id="TQM14705.1"/>
    </source>
</evidence>
<dbReference type="InterPro" id="IPR005467">
    <property type="entry name" value="His_kinase_dom"/>
</dbReference>
<evidence type="ECO:0000256" key="3">
    <source>
        <dbReference type="ARBA" id="ARBA00022553"/>
    </source>
</evidence>
<dbReference type="GO" id="GO:0000155">
    <property type="term" value="F:phosphorelay sensor kinase activity"/>
    <property type="evidence" value="ECO:0007669"/>
    <property type="project" value="InterPro"/>
</dbReference>
<feature type="transmembrane region" description="Helical" evidence="10">
    <location>
        <begin position="100"/>
        <end position="118"/>
    </location>
</feature>
<evidence type="ECO:0000256" key="5">
    <source>
        <dbReference type="ARBA" id="ARBA00022741"/>
    </source>
</evidence>
<dbReference type="GO" id="GO:0016020">
    <property type="term" value="C:membrane"/>
    <property type="evidence" value="ECO:0007669"/>
    <property type="project" value="InterPro"/>
</dbReference>
<dbReference type="PROSITE" id="PS50109">
    <property type="entry name" value="HIS_KIN"/>
    <property type="match status" value="1"/>
</dbReference>
<accession>A0A543DZE8</accession>
<dbReference type="EMBL" id="VFPA01000001">
    <property type="protein sequence ID" value="TQM14705.1"/>
    <property type="molecule type" value="Genomic_DNA"/>
</dbReference>
<keyword evidence="5" id="KW-0547">Nucleotide-binding</keyword>
<protein>
    <recommendedName>
        <fullName evidence="2">histidine kinase</fullName>
        <ecNumber evidence="2">2.7.13.3</ecNumber>
    </recommendedName>
</protein>
<feature type="compositionally biased region" description="Pro residues" evidence="9">
    <location>
        <begin position="726"/>
        <end position="738"/>
    </location>
</feature>
<dbReference type="Gene3D" id="3.30.565.10">
    <property type="entry name" value="Histidine kinase-like ATPase, C-terminal domain"/>
    <property type="match status" value="1"/>
</dbReference>
<keyword evidence="10" id="KW-0812">Transmembrane</keyword>
<feature type="transmembrane region" description="Helical" evidence="10">
    <location>
        <begin position="282"/>
        <end position="301"/>
    </location>
</feature>
<proteinExistence type="predicted"/>
<dbReference type="Pfam" id="PF02518">
    <property type="entry name" value="HATPase_c"/>
    <property type="match status" value="1"/>
</dbReference>
<dbReference type="GO" id="GO:0005524">
    <property type="term" value="F:ATP binding"/>
    <property type="evidence" value="ECO:0007669"/>
    <property type="project" value="UniProtKB-KW"/>
</dbReference>
<dbReference type="RefSeq" id="WP_142049388.1">
    <property type="nucleotide sequence ID" value="NZ_VFPA01000001.1"/>
</dbReference>
<evidence type="ECO:0000256" key="10">
    <source>
        <dbReference type="SAM" id="Phobius"/>
    </source>
</evidence>
<keyword evidence="4" id="KW-0808">Transferase</keyword>
<dbReference type="Gene3D" id="1.20.5.1930">
    <property type="match status" value="1"/>
</dbReference>
<evidence type="ECO:0000256" key="1">
    <source>
        <dbReference type="ARBA" id="ARBA00000085"/>
    </source>
</evidence>
<feature type="transmembrane region" description="Helical" evidence="10">
    <location>
        <begin position="230"/>
        <end position="255"/>
    </location>
</feature>
<keyword evidence="7" id="KW-0067">ATP-binding</keyword>
<dbReference type="InterPro" id="IPR011712">
    <property type="entry name" value="Sig_transdc_His_kin_sub3_dim/P"/>
</dbReference>
<dbReference type="EC" id="2.7.13.3" evidence="2"/>
<evidence type="ECO:0000256" key="7">
    <source>
        <dbReference type="ARBA" id="ARBA00022840"/>
    </source>
</evidence>
<evidence type="ECO:0000256" key="9">
    <source>
        <dbReference type="SAM" id="MobiDB-lite"/>
    </source>
</evidence>
<dbReference type="PANTHER" id="PTHR24421">
    <property type="entry name" value="NITRATE/NITRITE SENSOR PROTEIN NARX-RELATED"/>
    <property type="match status" value="1"/>
</dbReference>
<dbReference type="CDD" id="cd16917">
    <property type="entry name" value="HATPase_UhpB-NarQ-NarX-like"/>
    <property type="match status" value="1"/>
</dbReference>
<feature type="transmembrane region" description="Helical" evidence="10">
    <location>
        <begin position="313"/>
        <end position="334"/>
    </location>
</feature>
<comment type="catalytic activity">
    <reaction evidence="1">
        <text>ATP + protein L-histidine = ADP + protein N-phospho-L-histidine.</text>
        <dbReference type="EC" id="2.7.13.3"/>
    </reaction>
</comment>
<feature type="domain" description="Histidine kinase" evidence="11">
    <location>
        <begin position="645"/>
        <end position="728"/>
    </location>
</feature>
<comment type="caution">
    <text evidence="12">The sequence shown here is derived from an EMBL/GenBank/DDBJ whole genome shotgun (WGS) entry which is preliminary data.</text>
</comment>
<reference evidence="12 13" key="1">
    <citation type="submission" date="2019-06" db="EMBL/GenBank/DDBJ databases">
        <title>Sequencing the genomes of 1000 actinobacteria strains.</title>
        <authorList>
            <person name="Klenk H.-P."/>
        </authorList>
    </citation>
    <scope>NUCLEOTIDE SEQUENCE [LARGE SCALE GENOMIC DNA]</scope>
    <source>
        <strain evidence="12 13">DSM 45301</strain>
    </source>
</reference>
<feature type="transmembrane region" description="Helical" evidence="10">
    <location>
        <begin position="12"/>
        <end position="39"/>
    </location>
</feature>
<evidence type="ECO:0000256" key="2">
    <source>
        <dbReference type="ARBA" id="ARBA00012438"/>
    </source>
</evidence>